<evidence type="ECO:0000313" key="6">
    <source>
        <dbReference type="Proteomes" id="UP000265614"/>
    </source>
</evidence>
<dbReference type="Pfam" id="PF00534">
    <property type="entry name" value="Glycos_transf_1"/>
    <property type="match status" value="1"/>
</dbReference>
<evidence type="ECO:0000259" key="4">
    <source>
        <dbReference type="Pfam" id="PF13439"/>
    </source>
</evidence>
<proteinExistence type="predicted"/>
<sequence length="357" mass="36818">MRVVLWTDATGVGGAEISVANLVGAAPAGLDLVVAGVHRGTVERLAGGRAEPVVLGAGPAATAAGLRRLGPDVVHVNRYVPWSSATAVAAALALPAARVVTVDQLPLRTTAAHELWRTRALTLRADAAVAVGRVSARRIEDFYALGRGSVRSVPNGVPPVDVPVRPADADLVVGSLGRLDPMKGFDVALHALADVPGVRLVVHGSGGAGSDLAALAGRLGVADRVRWAPWTDDREEALGGLDAFVLPSRTEGFSLSLVEAMSAGLPCIASSVGGAEEALDGGRAGLLVRPDDAAGLAGALTALRDDRGLRDRLGAAARERARSLYTAQAMARAYADLWAEVVDRPRAPRLRPPRPRA</sequence>
<reference evidence="5 6" key="1">
    <citation type="submission" date="2018-09" db="EMBL/GenBank/DDBJ databases">
        <title>YIM 75000 draft genome.</title>
        <authorList>
            <person name="Tang S."/>
            <person name="Feng Y."/>
        </authorList>
    </citation>
    <scope>NUCLEOTIDE SEQUENCE [LARGE SCALE GENOMIC DNA]</scope>
    <source>
        <strain evidence="5 6">YIM 75000</strain>
    </source>
</reference>
<organism evidence="5 6">
    <name type="scientific">Vallicoccus soli</name>
    <dbReference type="NCBI Taxonomy" id="2339232"/>
    <lineage>
        <taxon>Bacteria</taxon>
        <taxon>Bacillati</taxon>
        <taxon>Actinomycetota</taxon>
        <taxon>Actinomycetes</taxon>
        <taxon>Motilibacterales</taxon>
        <taxon>Vallicoccaceae</taxon>
        <taxon>Vallicoccus</taxon>
    </lineage>
</organism>
<dbReference type="Pfam" id="PF13439">
    <property type="entry name" value="Glyco_transf_4"/>
    <property type="match status" value="1"/>
</dbReference>
<dbReference type="InterPro" id="IPR001296">
    <property type="entry name" value="Glyco_trans_1"/>
</dbReference>
<dbReference type="CDD" id="cd03801">
    <property type="entry name" value="GT4_PimA-like"/>
    <property type="match status" value="1"/>
</dbReference>
<dbReference type="PANTHER" id="PTHR12526">
    <property type="entry name" value="GLYCOSYLTRANSFERASE"/>
    <property type="match status" value="1"/>
</dbReference>
<dbReference type="GO" id="GO:0016757">
    <property type="term" value="F:glycosyltransferase activity"/>
    <property type="evidence" value="ECO:0007669"/>
    <property type="project" value="UniProtKB-KW"/>
</dbReference>
<dbReference type="SUPFAM" id="SSF53756">
    <property type="entry name" value="UDP-Glycosyltransferase/glycogen phosphorylase"/>
    <property type="match status" value="1"/>
</dbReference>
<dbReference type="AlphaFoldDB" id="A0A3A3YN15"/>
<evidence type="ECO:0000256" key="1">
    <source>
        <dbReference type="ARBA" id="ARBA00022676"/>
    </source>
</evidence>
<dbReference type="Gene3D" id="3.40.50.2000">
    <property type="entry name" value="Glycogen Phosphorylase B"/>
    <property type="match status" value="2"/>
</dbReference>
<keyword evidence="2 5" id="KW-0808">Transferase</keyword>
<keyword evidence="6" id="KW-1185">Reference proteome</keyword>
<feature type="domain" description="Glycosyltransferase subfamily 4-like N-terminal" evidence="4">
    <location>
        <begin position="30"/>
        <end position="158"/>
    </location>
</feature>
<evidence type="ECO:0000313" key="5">
    <source>
        <dbReference type="EMBL" id="RJK92779.1"/>
    </source>
</evidence>
<dbReference type="PANTHER" id="PTHR12526:SF636">
    <property type="entry name" value="BLL3647 PROTEIN"/>
    <property type="match status" value="1"/>
</dbReference>
<comment type="caution">
    <text evidence="5">The sequence shown here is derived from an EMBL/GenBank/DDBJ whole genome shotgun (WGS) entry which is preliminary data.</text>
</comment>
<dbReference type="EMBL" id="QZEZ01000012">
    <property type="protein sequence ID" value="RJK92779.1"/>
    <property type="molecule type" value="Genomic_DNA"/>
</dbReference>
<evidence type="ECO:0000259" key="3">
    <source>
        <dbReference type="Pfam" id="PF00534"/>
    </source>
</evidence>
<accession>A0A3A3YN15</accession>
<gene>
    <name evidence="5" type="ORF">D5H78_18140</name>
</gene>
<dbReference type="Proteomes" id="UP000265614">
    <property type="component" value="Unassembled WGS sequence"/>
</dbReference>
<name>A0A3A3YN15_9ACTN</name>
<feature type="domain" description="Glycosyl transferase family 1" evidence="3">
    <location>
        <begin position="169"/>
        <end position="320"/>
    </location>
</feature>
<dbReference type="RefSeq" id="WP_119951914.1">
    <property type="nucleotide sequence ID" value="NZ_QZEZ01000012.1"/>
</dbReference>
<evidence type="ECO:0000256" key="2">
    <source>
        <dbReference type="ARBA" id="ARBA00022679"/>
    </source>
</evidence>
<keyword evidence="1" id="KW-0328">Glycosyltransferase</keyword>
<dbReference type="OrthoDB" id="9775208at2"/>
<protein>
    <submittedName>
        <fullName evidence="5">Glycosyltransferase</fullName>
    </submittedName>
</protein>
<dbReference type="InterPro" id="IPR028098">
    <property type="entry name" value="Glyco_trans_4-like_N"/>
</dbReference>